<evidence type="ECO:0000313" key="1">
    <source>
        <dbReference type="EMBL" id="QDB71716.1"/>
    </source>
</evidence>
<proteinExistence type="predicted"/>
<sequence length="93" mass="10765">MIVLNQRGCPSRIRVRILELRNGEPYLVDSYASIILVQRYLNLRTSGLTYKEHGLPVECRFYLFSADHPDYAGLSKSWAEGLTLKELEDYLND</sequence>
<dbReference type="Proteomes" id="UP000320940">
    <property type="component" value="Segment"/>
</dbReference>
<protein>
    <submittedName>
        <fullName evidence="1">Uncharacterized protein</fullName>
    </submittedName>
</protein>
<evidence type="ECO:0000313" key="2">
    <source>
        <dbReference type="Proteomes" id="UP000320940"/>
    </source>
</evidence>
<keyword evidence="2" id="KW-1185">Reference proteome</keyword>
<organism evidence="1 2">
    <name type="scientific">Klebsiella phage Marfa</name>
    <dbReference type="NCBI Taxonomy" id="2587809"/>
    <lineage>
        <taxon>Viruses</taxon>
        <taxon>Duplodnaviria</taxon>
        <taxon>Heunggongvirae</taxon>
        <taxon>Uroviricota</taxon>
        <taxon>Caudoviricetes</taxon>
        <taxon>Marfavirus</taxon>
        <taxon>Marfavirus marfa</taxon>
    </lineage>
</organism>
<name>A0A4Y5TQT9_9CAUD</name>
<reference evidence="2" key="1">
    <citation type="submission" date="2019-06" db="EMBL/GenBank/DDBJ databases">
        <title>Complete genome of the novel Klebsiella pneumoniae phage Marfa.</title>
        <authorList>
            <person name="Harb L."/>
            <person name="Boeckman J."/>
            <person name="Newkirk H."/>
            <person name="Liu M."/>
            <person name="Gill J."/>
            <person name="Ramsey J."/>
        </authorList>
    </citation>
    <scope>NUCLEOTIDE SEQUENCE [LARGE SCALE GENOMIC DNA]</scope>
</reference>
<accession>A0A4Y5TQT9</accession>
<dbReference type="EMBL" id="MN044033">
    <property type="protein sequence ID" value="QDB71716.1"/>
    <property type="molecule type" value="Genomic_DNA"/>
</dbReference>
<gene>
    <name evidence="1" type="ORF">CPT_Marfa_061</name>
</gene>